<feature type="compositionally biased region" description="Basic and acidic residues" evidence="6">
    <location>
        <begin position="226"/>
        <end position="240"/>
    </location>
</feature>
<keyword evidence="3" id="KW-0804">Transcription</keyword>
<feature type="region of interest" description="Disordered" evidence="6">
    <location>
        <begin position="525"/>
        <end position="603"/>
    </location>
</feature>
<feature type="compositionally biased region" description="Basic residues" evidence="6">
    <location>
        <begin position="585"/>
        <end position="595"/>
    </location>
</feature>
<dbReference type="GO" id="GO:0008270">
    <property type="term" value="F:zinc ion binding"/>
    <property type="evidence" value="ECO:0007669"/>
    <property type="project" value="UniProtKB-KW"/>
</dbReference>
<evidence type="ECO:0000256" key="1">
    <source>
        <dbReference type="ARBA" id="ARBA00004123"/>
    </source>
</evidence>
<dbReference type="PANTHER" id="PTHR16089:SF43">
    <property type="match status" value="1"/>
</dbReference>
<dbReference type="InterPro" id="IPR051066">
    <property type="entry name" value="Trans_reg/Corepressor"/>
</dbReference>
<sequence>MNSHISRTKQAIMDDGSSTQSFSSLHHPRHRPSFHLTLPSLQSLEAGYQPALGPLEQYGSREEESASYPSSGPSSGVRRGGSGVDSRFQNTSGGDLDGEASLRGHLERDGGLGSSFADTWYGGSKKEEVWDDGESCESTAEDLYSKGDCYSNTNGAFYSQNCGSEEELRRKLRADYNNYAQVSYEAKSETVYSREANVSHFTTGSHDRSAAGSFSDSSVGYCRTDSRVSDTYSGREEDRGSSTGSGEDQLQPAEMEGPWLGVSPSGQTADGRWRGEADAVHLASGCLPQRSPVIASGGMYTQKLDSFSEAFLSQRKRWFTVLPSGDSSGQAWDFGGGKEESPGLAKSRHSCSFDSDSYQPPSSFSSPAHRSLQSFPSPPASSHLMSSVLSPPPTPLPPPSHSPSKMDSPGACGGTAHSVSQGGESLGSLQFFTSHLQSLPSVHSSGMIWKFPLLSHCFPQSAGDPSSNEGNFRSSLGADYGNITASHDILQPPEMSFLTSSPLCSSPHPPPRTLCPLNSAALHPSLHLPSHPSHRSGPHNEAAENPPLYSVNQKVKNGPATLNESQLQQQAAPVYTGTPFPSILHSRRGQKRGHYTPRPLLNPIRRGTGLFSSPCSSLHHEEDKTAFEEEEEECGVLCYVNVGYEFQAELPPCCVDGEGSGSCSPEDDSPREELLWKPWEELEESANSQNQVEKLLSLCSSSCLPEGGSNTELALHCLHYCQGDIMATLETLLFHQPSPAGDYHYSGSDFWTVTEKSLFSTALGTYGKDFSLVQKMVRTKSVSQCIELYFLSKKLMDKQKKQKEEEKRDGELEQNKKRVTPICQPVDRQFGLAEAVPVPPLASFFPCKLCGKMFYKIKSRNAHMKIHRQPQEDWADRRLQHQLLTQRLALSRAANLMPTSGSNLLPPQAPALTFSSSGVAGTSSDNSNAGKILNSITSGNTITPSNGSVLDPSTAVRYNNITASNAHVIANIDASDSNQREPATVLSFQQSWGSFGHGPSTAAFYCNTEGKEDVGTGTVGVKEPINWR</sequence>
<feature type="region of interest" description="Disordered" evidence="6">
    <location>
        <begin position="328"/>
        <end position="421"/>
    </location>
</feature>
<dbReference type="InterPro" id="IPR013087">
    <property type="entry name" value="Znf_C2H2_type"/>
</dbReference>
<keyword evidence="2" id="KW-0805">Transcription regulation</keyword>
<name>A0A8D3B708_SCOMX</name>
<dbReference type="SUPFAM" id="SSF46689">
    <property type="entry name" value="Homeodomain-like"/>
    <property type="match status" value="1"/>
</dbReference>
<dbReference type="SMART" id="SM00717">
    <property type="entry name" value="SANT"/>
    <property type="match status" value="1"/>
</dbReference>
<dbReference type="PROSITE" id="PS50157">
    <property type="entry name" value="ZINC_FINGER_C2H2_2"/>
    <property type="match status" value="1"/>
</dbReference>
<dbReference type="Gene3D" id="1.10.10.60">
    <property type="entry name" value="Homeodomain-like"/>
    <property type="match status" value="1"/>
</dbReference>
<evidence type="ECO:0000256" key="4">
    <source>
        <dbReference type="ARBA" id="ARBA00023242"/>
    </source>
</evidence>
<feature type="domain" description="ELM2" evidence="8">
    <location>
        <begin position="638"/>
        <end position="736"/>
    </location>
</feature>
<evidence type="ECO:0000259" key="9">
    <source>
        <dbReference type="PROSITE" id="PS51293"/>
    </source>
</evidence>
<feature type="domain" description="C2H2-type" evidence="7">
    <location>
        <begin position="845"/>
        <end position="872"/>
    </location>
</feature>
<dbReference type="GeneTree" id="ENSGT00940000160303"/>
<dbReference type="InterPro" id="IPR017884">
    <property type="entry name" value="SANT_dom"/>
</dbReference>
<dbReference type="GO" id="GO:0003714">
    <property type="term" value="F:transcription corepressor activity"/>
    <property type="evidence" value="ECO:0007669"/>
    <property type="project" value="TreeGrafter"/>
</dbReference>
<dbReference type="PANTHER" id="PTHR16089">
    <property type="entry name" value="REST COREPRESSOR COREST PROTEIN-RELATED"/>
    <property type="match status" value="1"/>
</dbReference>
<dbReference type="InterPro" id="IPR000949">
    <property type="entry name" value="ELM2_dom"/>
</dbReference>
<feature type="compositionally biased region" description="Polar residues" evidence="6">
    <location>
        <begin position="550"/>
        <end position="571"/>
    </location>
</feature>
<gene>
    <name evidence="10" type="primary">LOC118300098</name>
</gene>
<keyword evidence="5" id="KW-0863">Zinc-finger</keyword>
<evidence type="ECO:0000256" key="3">
    <source>
        <dbReference type="ARBA" id="ARBA00023163"/>
    </source>
</evidence>
<evidence type="ECO:0000313" key="10">
    <source>
        <dbReference type="Ensembl" id="ENSSMAP00000029505.2"/>
    </source>
</evidence>
<evidence type="ECO:0000256" key="6">
    <source>
        <dbReference type="SAM" id="MobiDB-lite"/>
    </source>
</evidence>
<dbReference type="SMART" id="SM01189">
    <property type="entry name" value="ELM2"/>
    <property type="match status" value="1"/>
</dbReference>
<evidence type="ECO:0000259" key="8">
    <source>
        <dbReference type="PROSITE" id="PS51156"/>
    </source>
</evidence>
<feature type="region of interest" description="Disordered" evidence="6">
    <location>
        <begin position="1"/>
        <end position="34"/>
    </location>
</feature>
<keyword evidence="5" id="KW-0862">Zinc</keyword>
<dbReference type="GO" id="GO:0005667">
    <property type="term" value="C:transcription regulator complex"/>
    <property type="evidence" value="ECO:0007669"/>
    <property type="project" value="TreeGrafter"/>
</dbReference>
<dbReference type="InterPro" id="IPR009057">
    <property type="entry name" value="Homeodomain-like_sf"/>
</dbReference>
<dbReference type="PROSITE" id="PS51156">
    <property type="entry name" value="ELM2"/>
    <property type="match status" value="1"/>
</dbReference>
<evidence type="ECO:0000259" key="7">
    <source>
        <dbReference type="PROSITE" id="PS50157"/>
    </source>
</evidence>
<dbReference type="Proteomes" id="UP000694558">
    <property type="component" value="Chromosome 4"/>
</dbReference>
<feature type="region of interest" description="Disordered" evidence="6">
    <location>
        <begin position="57"/>
        <end position="108"/>
    </location>
</feature>
<feature type="compositionally biased region" description="Pro residues" evidence="6">
    <location>
        <begin position="390"/>
        <end position="401"/>
    </location>
</feature>
<keyword evidence="4" id="KW-0539">Nucleus</keyword>
<protein>
    <recommendedName>
        <fullName evidence="12">Transcriptional-regulating factor 1-like</fullName>
    </recommendedName>
</protein>
<dbReference type="GO" id="GO:0006357">
    <property type="term" value="P:regulation of transcription by RNA polymerase II"/>
    <property type="evidence" value="ECO:0007669"/>
    <property type="project" value="TreeGrafter"/>
</dbReference>
<evidence type="ECO:0008006" key="12">
    <source>
        <dbReference type="Google" id="ProtNLM"/>
    </source>
</evidence>
<dbReference type="InterPro" id="IPR001005">
    <property type="entry name" value="SANT/Myb"/>
</dbReference>
<dbReference type="AlphaFoldDB" id="A0A8D3B708"/>
<dbReference type="Ensembl" id="ENSSMAT00000029868.2">
    <property type="protein sequence ID" value="ENSSMAP00000029505.2"/>
    <property type="gene ID" value="ENSSMAG00000018069.2"/>
</dbReference>
<evidence type="ECO:0000256" key="2">
    <source>
        <dbReference type="ARBA" id="ARBA00023015"/>
    </source>
</evidence>
<feature type="domain" description="SANT" evidence="9">
    <location>
        <begin position="746"/>
        <end position="797"/>
    </location>
</feature>
<reference evidence="10" key="2">
    <citation type="submission" date="2025-08" db="UniProtKB">
        <authorList>
            <consortium name="Ensembl"/>
        </authorList>
    </citation>
    <scope>IDENTIFICATION</scope>
</reference>
<organism evidence="10 11">
    <name type="scientific">Scophthalmus maximus</name>
    <name type="common">Turbot</name>
    <name type="synonym">Psetta maxima</name>
    <dbReference type="NCBI Taxonomy" id="52904"/>
    <lineage>
        <taxon>Eukaryota</taxon>
        <taxon>Metazoa</taxon>
        <taxon>Chordata</taxon>
        <taxon>Craniata</taxon>
        <taxon>Vertebrata</taxon>
        <taxon>Euteleostomi</taxon>
        <taxon>Actinopterygii</taxon>
        <taxon>Neopterygii</taxon>
        <taxon>Teleostei</taxon>
        <taxon>Neoteleostei</taxon>
        <taxon>Acanthomorphata</taxon>
        <taxon>Carangaria</taxon>
        <taxon>Pleuronectiformes</taxon>
        <taxon>Pleuronectoidei</taxon>
        <taxon>Scophthalmidae</taxon>
        <taxon>Scophthalmus</taxon>
    </lineage>
</organism>
<keyword evidence="5" id="KW-0479">Metal-binding</keyword>
<dbReference type="Pfam" id="PF01448">
    <property type="entry name" value="ELM2"/>
    <property type="match status" value="1"/>
</dbReference>
<comment type="subcellular location">
    <subcellularLocation>
        <location evidence="1">Nucleus</location>
    </subcellularLocation>
</comment>
<dbReference type="PROSITE" id="PS51293">
    <property type="entry name" value="SANT"/>
    <property type="match status" value="1"/>
</dbReference>
<reference evidence="10" key="1">
    <citation type="submission" date="2023-05" db="EMBL/GenBank/DDBJ databases">
        <title>High-quality long-read genome of Scophthalmus maximus.</title>
        <authorList>
            <person name="Lien S."/>
            <person name="Martinez P."/>
        </authorList>
    </citation>
    <scope>NUCLEOTIDE SEQUENCE [LARGE SCALE GENOMIC DNA]</scope>
</reference>
<feature type="region of interest" description="Disordered" evidence="6">
    <location>
        <begin position="226"/>
        <end position="272"/>
    </location>
</feature>
<proteinExistence type="predicted"/>
<dbReference type="GO" id="GO:0000118">
    <property type="term" value="C:histone deacetylase complex"/>
    <property type="evidence" value="ECO:0007669"/>
    <property type="project" value="TreeGrafter"/>
</dbReference>
<evidence type="ECO:0000256" key="5">
    <source>
        <dbReference type="PROSITE-ProRule" id="PRU00042"/>
    </source>
</evidence>
<dbReference type="PROSITE" id="PS00028">
    <property type="entry name" value="ZINC_FINGER_C2H2_1"/>
    <property type="match status" value="1"/>
</dbReference>
<accession>A0A8D3B708</accession>
<evidence type="ECO:0000313" key="11">
    <source>
        <dbReference type="Proteomes" id="UP000694558"/>
    </source>
</evidence>
<feature type="compositionally biased region" description="Low complexity" evidence="6">
    <location>
        <begin position="352"/>
        <end position="367"/>
    </location>
</feature>